<dbReference type="EMBL" id="LHXZ01000027">
    <property type="protein sequence ID" value="KXB03176.1"/>
    <property type="molecule type" value="Genomic_DNA"/>
</dbReference>
<protein>
    <recommendedName>
        <fullName evidence="3">Proteasome assembly chaperone family protein</fullName>
    </recommendedName>
</protein>
<organism evidence="1 2">
    <name type="scientific">candidate division MSBL1 archaeon SCGC-AAA261F19</name>
    <dbReference type="NCBI Taxonomy" id="1698275"/>
    <lineage>
        <taxon>Archaea</taxon>
        <taxon>Methanobacteriati</taxon>
        <taxon>Methanobacteriota</taxon>
        <taxon>candidate division MSBL1</taxon>
    </lineage>
</organism>
<evidence type="ECO:0000313" key="2">
    <source>
        <dbReference type="Proteomes" id="UP000070565"/>
    </source>
</evidence>
<dbReference type="InterPro" id="IPR004426">
    <property type="entry name" value="MJ1210-like"/>
</dbReference>
<evidence type="ECO:0000313" key="1">
    <source>
        <dbReference type="EMBL" id="KXB03176.1"/>
    </source>
</evidence>
<proteinExistence type="predicted"/>
<reference evidence="1 2" key="1">
    <citation type="journal article" date="2016" name="Sci. Rep.">
        <title>Metabolic traits of an uncultured archaeal lineage -MSBL1- from brine pools of the Red Sea.</title>
        <authorList>
            <person name="Mwirichia R."/>
            <person name="Alam I."/>
            <person name="Rashid M."/>
            <person name="Vinu M."/>
            <person name="Ba-Alawi W."/>
            <person name="Anthony Kamau A."/>
            <person name="Kamanda Ngugi D."/>
            <person name="Goker M."/>
            <person name="Klenk H.P."/>
            <person name="Bajic V."/>
            <person name="Stingl U."/>
        </authorList>
    </citation>
    <scope>NUCLEOTIDE SEQUENCE [LARGE SCALE GENOMIC DNA]</scope>
    <source>
        <strain evidence="1">SCGC-AAA261F19</strain>
    </source>
</reference>
<dbReference type="PATRIC" id="fig|1698275.3.peg.345"/>
<dbReference type="PANTHER" id="PTHR35610:SF7">
    <property type="entry name" value="3-ISOPROPYLMALATE DEHYDRATASE"/>
    <property type="match status" value="1"/>
</dbReference>
<gene>
    <name evidence="1" type="ORF">AKJ45_02335</name>
</gene>
<name>A0A133V9R3_9EURY</name>
<evidence type="ECO:0008006" key="3">
    <source>
        <dbReference type="Google" id="ProtNLM"/>
    </source>
</evidence>
<sequence>MGKRTIESEVKLFNRPKMEKPLLIEGLPGIGYVGKLAAEHLIEEFEAEKFGEINSPFFPHHVSIDSGILRPAKNEFYLADLEGKDVIILVGDVQATSSEGHYELANKVLDTAESFDVSRIFTLGGYATGQYSKSQPKVFGVVNHPELLEEYGSDGLVIREGTGPIIGISGLLLGLGSLRGINGVCLLGETHGMLVDHRSARSVLEALSSMLGFKVDLSKLEEHAKKTESILRRMRKVEKLRKRRKEREEEVSYIG</sequence>
<dbReference type="Pfam" id="PF09754">
    <property type="entry name" value="PAC2"/>
    <property type="match status" value="1"/>
</dbReference>
<dbReference type="PANTHER" id="PTHR35610">
    <property type="entry name" value="3-ISOPROPYLMALATE DEHYDRATASE-RELATED"/>
    <property type="match status" value="1"/>
</dbReference>
<dbReference type="AlphaFoldDB" id="A0A133V9R3"/>
<dbReference type="InterPro" id="IPR038389">
    <property type="entry name" value="PSMG2_sf"/>
</dbReference>
<comment type="caution">
    <text evidence="1">The sequence shown here is derived from an EMBL/GenBank/DDBJ whole genome shotgun (WGS) entry which is preliminary data.</text>
</comment>
<accession>A0A133V9R3</accession>
<dbReference type="Proteomes" id="UP000070565">
    <property type="component" value="Unassembled WGS sequence"/>
</dbReference>
<dbReference type="InterPro" id="IPR019151">
    <property type="entry name" value="Proteasome_assmbl_chaperone_2"/>
</dbReference>
<dbReference type="SUPFAM" id="SSF159659">
    <property type="entry name" value="Cgl1923-like"/>
    <property type="match status" value="1"/>
</dbReference>
<dbReference type="NCBIfam" id="TIGR00162">
    <property type="entry name" value="proteasome assembly chaperone family protein"/>
    <property type="match status" value="1"/>
</dbReference>
<dbReference type="Gene3D" id="3.40.50.10900">
    <property type="entry name" value="PAC-like subunit"/>
    <property type="match status" value="1"/>
</dbReference>
<keyword evidence="2" id="KW-1185">Reference proteome</keyword>